<evidence type="ECO:0000256" key="6">
    <source>
        <dbReference type="SAM" id="Coils"/>
    </source>
</evidence>
<evidence type="ECO:0000256" key="7">
    <source>
        <dbReference type="SAM" id="MobiDB-lite"/>
    </source>
</evidence>
<dbReference type="GO" id="GO:0120230">
    <property type="term" value="F:recombinase activator activity"/>
    <property type="evidence" value="ECO:0007669"/>
    <property type="project" value="TreeGrafter"/>
</dbReference>
<evidence type="ECO:0000259" key="8">
    <source>
        <dbReference type="Pfam" id="PF07106"/>
    </source>
</evidence>
<name>R0MI60_NOSB1</name>
<dbReference type="AlphaFoldDB" id="R0MI60"/>
<dbReference type="STRING" id="578461.R0MI60"/>
<comment type="similarity">
    <text evidence="2">Belongs to the HOP2 family.</text>
</comment>
<reference evidence="9 10" key="1">
    <citation type="journal article" date="2013" name="BMC Genomics">
        <title>Comparative genomics of parasitic silkworm microsporidia reveal an association between genome expansion and host adaptation.</title>
        <authorList>
            <person name="Pan G."/>
            <person name="Xu J."/>
            <person name="Li T."/>
            <person name="Xia Q."/>
            <person name="Liu S.L."/>
            <person name="Zhang G."/>
            <person name="Li S."/>
            <person name="Li C."/>
            <person name="Liu H."/>
            <person name="Yang L."/>
            <person name="Liu T."/>
            <person name="Zhang X."/>
            <person name="Wu Z."/>
            <person name="Fan W."/>
            <person name="Dang X."/>
            <person name="Xiang H."/>
            <person name="Tao M."/>
            <person name="Li Y."/>
            <person name="Hu J."/>
            <person name="Li Z."/>
            <person name="Lin L."/>
            <person name="Luo J."/>
            <person name="Geng L."/>
            <person name="Wang L."/>
            <person name="Long M."/>
            <person name="Wan Y."/>
            <person name="He N."/>
            <person name="Zhang Z."/>
            <person name="Lu C."/>
            <person name="Keeling P.J."/>
            <person name="Wang J."/>
            <person name="Xiang Z."/>
            <person name="Zhou Z."/>
        </authorList>
    </citation>
    <scope>NUCLEOTIDE SEQUENCE [LARGE SCALE GENOMIC DNA]</scope>
    <source>
        <strain evidence="10">CQ1 / CVCC 102059</strain>
    </source>
</reference>
<feature type="compositionally biased region" description="Polar residues" evidence="7">
    <location>
        <begin position="13"/>
        <end position="22"/>
    </location>
</feature>
<feature type="region of interest" description="Disordered" evidence="7">
    <location>
        <begin position="1"/>
        <end position="144"/>
    </location>
</feature>
<dbReference type="GO" id="GO:0000794">
    <property type="term" value="C:condensed nuclear chromosome"/>
    <property type="evidence" value="ECO:0007669"/>
    <property type="project" value="TreeGrafter"/>
</dbReference>
<dbReference type="InterPro" id="IPR036388">
    <property type="entry name" value="WH-like_DNA-bd_sf"/>
</dbReference>
<evidence type="ECO:0000256" key="5">
    <source>
        <dbReference type="ARBA" id="ARBA00023254"/>
    </source>
</evidence>
<evidence type="ECO:0000256" key="1">
    <source>
        <dbReference type="ARBA" id="ARBA00004123"/>
    </source>
</evidence>
<gene>
    <name evidence="9" type="ORF">NBO_434g0004</name>
</gene>
<dbReference type="GO" id="GO:0120231">
    <property type="term" value="C:DNA recombinase auxiliary factor complex"/>
    <property type="evidence" value="ECO:0007669"/>
    <property type="project" value="TreeGrafter"/>
</dbReference>
<accession>R0MI60</accession>
<dbReference type="GO" id="GO:0003690">
    <property type="term" value="F:double-stranded DNA binding"/>
    <property type="evidence" value="ECO:0007669"/>
    <property type="project" value="TreeGrafter"/>
</dbReference>
<dbReference type="GO" id="GO:0007129">
    <property type="term" value="P:homologous chromosome pairing at meiosis"/>
    <property type="evidence" value="ECO:0007669"/>
    <property type="project" value="TreeGrafter"/>
</dbReference>
<dbReference type="InterPro" id="IPR010776">
    <property type="entry name" value="Hop2_WH_dom"/>
</dbReference>
<keyword evidence="4" id="KW-0539">Nucleus</keyword>
<feature type="compositionally biased region" description="Polar residues" evidence="7">
    <location>
        <begin position="129"/>
        <end position="139"/>
    </location>
</feature>
<dbReference type="PANTHER" id="PTHR15938">
    <property type="entry name" value="TBP-1 INTERACTING PROTEIN"/>
    <property type="match status" value="1"/>
</dbReference>
<evidence type="ECO:0000313" key="9">
    <source>
        <dbReference type="EMBL" id="EOB12473.1"/>
    </source>
</evidence>
<sequence length="341" mass="38763">MDEGISEIETFGESESFSTVNNSKSDVESDEESASVEKNISEESSGEEEVIPRNKRSRLSMRKSQSSLEKPVPKGIPPKKAPPKKATRSTTKKEVVKKERKKREVSKKIVKELDSEESESDEKEVKSVASQPPVSNNTADSDDIPAHIKRHNLKGSTLKIFLSFYKSNRPTSVPELSIVFPKKEVTAALDELIKKNLIMEKLYNKAKIFMMNSQVCDYEEEEVYESKLVDLKDSISVLKDELSGIQKGLAEIQNQMTLDELKEKIELLNGQMELNNSNIQKIEKGDLCTEKEIEEIRKKIKNYEKILKERNSIFKTVMDALCENLNKKKNELLEEMGILGD</sequence>
<dbReference type="GO" id="GO:0000709">
    <property type="term" value="P:meiotic joint molecule formation"/>
    <property type="evidence" value="ECO:0007669"/>
    <property type="project" value="TreeGrafter"/>
</dbReference>
<dbReference type="Pfam" id="PF07106">
    <property type="entry name" value="WHD_TBPIP"/>
    <property type="match status" value="1"/>
</dbReference>
<dbReference type="EMBL" id="KB909342">
    <property type="protein sequence ID" value="EOB12473.1"/>
    <property type="molecule type" value="Genomic_DNA"/>
</dbReference>
<dbReference type="OMA" id="LCENMNI"/>
<evidence type="ECO:0000256" key="3">
    <source>
        <dbReference type="ARBA" id="ARBA00023172"/>
    </source>
</evidence>
<keyword evidence="5" id="KW-0469">Meiosis</keyword>
<evidence type="ECO:0000313" key="10">
    <source>
        <dbReference type="Proteomes" id="UP000016927"/>
    </source>
</evidence>
<dbReference type="Proteomes" id="UP000016927">
    <property type="component" value="Unassembled WGS sequence"/>
</dbReference>
<keyword evidence="3" id="KW-0233">DNA recombination</keyword>
<proteinExistence type="inferred from homology"/>
<feature type="coiled-coil region" evidence="6">
    <location>
        <begin position="235"/>
        <end position="335"/>
    </location>
</feature>
<evidence type="ECO:0000256" key="2">
    <source>
        <dbReference type="ARBA" id="ARBA00007922"/>
    </source>
</evidence>
<organism evidence="9 10">
    <name type="scientific">Nosema bombycis (strain CQ1 / CVCC 102059)</name>
    <name type="common">Microsporidian parasite</name>
    <name type="synonym">Pebrine of silkworm</name>
    <dbReference type="NCBI Taxonomy" id="578461"/>
    <lineage>
        <taxon>Eukaryota</taxon>
        <taxon>Fungi</taxon>
        <taxon>Fungi incertae sedis</taxon>
        <taxon>Microsporidia</taxon>
        <taxon>Nosematidae</taxon>
        <taxon>Nosema</taxon>
    </lineage>
</organism>
<dbReference type="HOGENOM" id="CLU_814065_0_0_1"/>
<keyword evidence="10" id="KW-1185">Reference proteome</keyword>
<dbReference type="Gene3D" id="1.10.10.10">
    <property type="entry name" value="Winged helix-like DNA-binding domain superfamily/Winged helix DNA-binding domain"/>
    <property type="match status" value="1"/>
</dbReference>
<dbReference type="VEuPathDB" id="MicrosporidiaDB:NBO_434g0004"/>
<protein>
    <recommendedName>
        <fullName evidence="8">Homologous-pairing protein 2 winged helix domain-containing protein</fullName>
    </recommendedName>
</protein>
<comment type="subcellular location">
    <subcellularLocation>
        <location evidence="1">Nucleus</location>
    </subcellularLocation>
</comment>
<feature type="compositionally biased region" description="Acidic residues" evidence="7">
    <location>
        <begin position="1"/>
        <end position="12"/>
    </location>
</feature>
<dbReference type="PANTHER" id="PTHR15938:SF0">
    <property type="entry name" value="HOMOLOGOUS-PAIRING PROTEIN 2 HOMOLOG"/>
    <property type="match status" value="1"/>
</dbReference>
<dbReference type="OrthoDB" id="272266at2759"/>
<keyword evidence="6" id="KW-0175">Coiled coil</keyword>
<feature type="domain" description="Homologous-pairing protein 2 winged helix" evidence="8">
    <location>
        <begin position="164"/>
        <end position="212"/>
    </location>
</feature>
<evidence type="ECO:0000256" key="4">
    <source>
        <dbReference type="ARBA" id="ARBA00023242"/>
    </source>
</evidence>
<dbReference type="GO" id="GO:0010774">
    <property type="term" value="P:meiotic strand invasion involved in reciprocal meiotic recombination"/>
    <property type="evidence" value="ECO:0007669"/>
    <property type="project" value="TreeGrafter"/>
</dbReference>